<evidence type="ECO:0000256" key="6">
    <source>
        <dbReference type="ARBA" id="ARBA00012252"/>
    </source>
</evidence>
<dbReference type="InterPro" id="IPR037064">
    <property type="entry name" value="Formiminotransferase_N_sf"/>
</dbReference>
<comment type="pathway">
    <text evidence="3">Amino-acid degradation; L-histidine degradation into L-glutamate; L-glutamate from N-formimidoyl-L-glutamate (transferase route): step 1/1.</text>
</comment>
<comment type="similarity">
    <text evidence="5">In the C-terminal section; belongs to the cyclodeaminase/cyclohydrolase family.</text>
</comment>
<name>A0A9W7BTK2_9STRA</name>
<gene>
    <name evidence="22" type="ORF">TrVE_jg8987</name>
</gene>
<dbReference type="GO" id="GO:0006547">
    <property type="term" value="P:L-histidine metabolic process"/>
    <property type="evidence" value="ECO:0007669"/>
    <property type="project" value="UniProtKB-KW"/>
</dbReference>
<dbReference type="InterPro" id="IPR037070">
    <property type="entry name" value="Formiminotransferase_C_sf"/>
</dbReference>
<keyword evidence="14" id="KW-0206">Cytoskeleton</keyword>
<feature type="domain" description="Formiminotransferase N-terminal subdomain" evidence="21">
    <location>
        <begin position="3"/>
        <end position="183"/>
    </location>
</feature>
<evidence type="ECO:0000256" key="14">
    <source>
        <dbReference type="ARBA" id="ARBA00023212"/>
    </source>
</evidence>
<evidence type="ECO:0000259" key="21">
    <source>
        <dbReference type="SMART" id="SM01222"/>
    </source>
</evidence>
<dbReference type="FunFam" id="3.30.990.10:FF:000001">
    <property type="entry name" value="Formimidoyltransferase cyclodeaminase"/>
    <property type="match status" value="1"/>
</dbReference>
<evidence type="ECO:0000256" key="12">
    <source>
        <dbReference type="ARBA" id="ARBA00022954"/>
    </source>
</evidence>
<proteinExistence type="inferred from homology"/>
<feature type="domain" description="Formiminotransferase C-terminal subdomain" evidence="20">
    <location>
        <begin position="184"/>
        <end position="328"/>
    </location>
</feature>
<dbReference type="AlphaFoldDB" id="A0A9W7BTK2"/>
<evidence type="ECO:0000256" key="17">
    <source>
        <dbReference type="ARBA" id="ARBA00025506"/>
    </source>
</evidence>
<comment type="similarity">
    <text evidence="4">In the N-terminal section; belongs to the formiminotransferase family.</text>
</comment>
<evidence type="ECO:0000256" key="16">
    <source>
        <dbReference type="ARBA" id="ARBA00023268"/>
    </source>
</evidence>
<evidence type="ECO:0000256" key="1">
    <source>
        <dbReference type="ARBA" id="ARBA00004114"/>
    </source>
</evidence>
<dbReference type="Pfam" id="PF07837">
    <property type="entry name" value="FTCD_N"/>
    <property type="match status" value="1"/>
</dbReference>
<evidence type="ECO:0000256" key="19">
    <source>
        <dbReference type="ARBA" id="ARBA00030029"/>
    </source>
</evidence>
<dbReference type="GO" id="GO:0005542">
    <property type="term" value="F:folic acid binding"/>
    <property type="evidence" value="ECO:0007669"/>
    <property type="project" value="UniProtKB-KW"/>
</dbReference>
<evidence type="ECO:0000259" key="20">
    <source>
        <dbReference type="SMART" id="SM01221"/>
    </source>
</evidence>
<evidence type="ECO:0000256" key="3">
    <source>
        <dbReference type="ARBA" id="ARBA00005082"/>
    </source>
</evidence>
<evidence type="ECO:0000256" key="2">
    <source>
        <dbReference type="ARBA" id="ARBA00004555"/>
    </source>
</evidence>
<keyword evidence="23" id="KW-1185">Reference proteome</keyword>
<dbReference type="Gene3D" id="1.20.120.680">
    <property type="entry name" value="Formiminotetrahydrofolate cyclodeaminase monomer, up-and-down helical bundle"/>
    <property type="match status" value="1"/>
</dbReference>
<dbReference type="PANTHER" id="PTHR12234">
    <property type="entry name" value="FORMIMINOTRANSFERASE-CYCLODEAMINASE"/>
    <property type="match status" value="1"/>
</dbReference>
<dbReference type="InterPro" id="IPR004227">
    <property type="entry name" value="Formiminotransferase_cat"/>
</dbReference>
<dbReference type="InterPro" id="IPR051623">
    <property type="entry name" value="FTCD"/>
</dbReference>
<keyword evidence="16" id="KW-0511">Multifunctional enzyme</keyword>
<dbReference type="FunFam" id="1.20.120.680:FF:000001">
    <property type="entry name" value="Formimidoyltransferase cyclodeaminase"/>
    <property type="match status" value="1"/>
</dbReference>
<dbReference type="Gene3D" id="3.30.70.670">
    <property type="entry name" value="Formiminotransferase, C-terminal subdomain"/>
    <property type="match status" value="1"/>
</dbReference>
<dbReference type="SMART" id="SM01222">
    <property type="entry name" value="FTCD_N"/>
    <property type="match status" value="1"/>
</dbReference>
<dbReference type="SMART" id="SM01221">
    <property type="entry name" value="FTCD"/>
    <property type="match status" value="1"/>
</dbReference>
<accession>A0A9W7BTK2</accession>
<dbReference type="Pfam" id="PF02971">
    <property type="entry name" value="FTCD"/>
    <property type="match status" value="1"/>
</dbReference>
<evidence type="ECO:0000256" key="11">
    <source>
        <dbReference type="ARBA" id="ARBA00022808"/>
    </source>
</evidence>
<evidence type="ECO:0000313" key="23">
    <source>
        <dbReference type="Proteomes" id="UP001165160"/>
    </source>
</evidence>
<dbReference type="EC" id="2.1.2.5" evidence="6"/>
<dbReference type="Pfam" id="PF04961">
    <property type="entry name" value="FTCD_C"/>
    <property type="match status" value="1"/>
</dbReference>
<comment type="function">
    <text evidence="17">Folate-dependent enzyme, that displays both transferase and deaminase activity. Serves to channel one-carbon units from formiminoglutamate to the folate pool.</text>
</comment>
<dbReference type="GO" id="GO:0030409">
    <property type="term" value="F:glutamate formimidoyltransferase activity"/>
    <property type="evidence" value="ECO:0007669"/>
    <property type="project" value="UniProtKB-EC"/>
</dbReference>
<dbReference type="InterPro" id="IPR012886">
    <property type="entry name" value="Formiminotransferase_N"/>
</dbReference>
<dbReference type="Gene3D" id="3.30.990.10">
    <property type="entry name" value="Formiminotransferase, N-terminal subdomain"/>
    <property type="match status" value="1"/>
</dbReference>
<dbReference type="SUPFAM" id="SSF101262">
    <property type="entry name" value="Methenyltetrahydrofolate cyclohydrolase-like"/>
    <property type="match status" value="1"/>
</dbReference>
<dbReference type="SUPFAM" id="SSF55116">
    <property type="entry name" value="Formiminotransferase domain of formiminotransferase-cyclodeaminase"/>
    <property type="match status" value="2"/>
</dbReference>
<dbReference type="InterPro" id="IPR013802">
    <property type="entry name" value="Formiminotransferase_C"/>
</dbReference>
<dbReference type="InterPro" id="IPR007044">
    <property type="entry name" value="Cyclodeamin/CycHdrlase"/>
</dbReference>
<evidence type="ECO:0000256" key="4">
    <source>
        <dbReference type="ARBA" id="ARBA00008297"/>
    </source>
</evidence>
<comment type="subcellular location">
    <subcellularLocation>
        <location evidence="1">Cytoplasm</location>
        <location evidence="1">Cytoskeleton</location>
        <location evidence="1">Microtubule organizing center</location>
        <location evidence="1">Centrosome</location>
        <location evidence="1">Centriole</location>
    </subcellularLocation>
    <subcellularLocation>
        <location evidence="2">Golgi apparatus</location>
    </subcellularLocation>
</comment>
<dbReference type="GO" id="GO:0030412">
    <property type="term" value="F:formimidoyltetrahydrofolate cyclodeaminase activity"/>
    <property type="evidence" value="ECO:0007669"/>
    <property type="project" value="UniProtKB-EC"/>
</dbReference>
<evidence type="ECO:0000256" key="13">
    <source>
        <dbReference type="ARBA" id="ARBA00023034"/>
    </source>
</evidence>
<dbReference type="InterPro" id="IPR036178">
    <property type="entry name" value="Formintransfe-cycloase-like_sf"/>
</dbReference>
<dbReference type="GO" id="GO:0005794">
    <property type="term" value="C:Golgi apparatus"/>
    <property type="evidence" value="ECO:0007669"/>
    <property type="project" value="UniProtKB-SubCell"/>
</dbReference>
<dbReference type="EC" id="4.3.1.4" evidence="7"/>
<keyword evidence="10" id="KW-0808">Transferase</keyword>
<evidence type="ECO:0000256" key="5">
    <source>
        <dbReference type="ARBA" id="ARBA00010825"/>
    </source>
</evidence>
<keyword evidence="15" id="KW-0456">Lyase</keyword>
<evidence type="ECO:0000256" key="10">
    <source>
        <dbReference type="ARBA" id="ARBA00022679"/>
    </source>
</evidence>
<evidence type="ECO:0000256" key="8">
    <source>
        <dbReference type="ARBA" id="ARBA00017787"/>
    </source>
</evidence>
<evidence type="ECO:0000256" key="9">
    <source>
        <dbReference type="ARBA" id="ARBA00022490"/>
    </source>
</evidence>
<keyword evidence="11" id="KW-0369">Histidine metabolism</keyword>
<keyword evidence="9" id="KW-0963">Cytoplasm</keyword>
<protein>
    <recommendedName>
        <fullName evidence="8">Formimidoyltransferase-cyclodeaminase</fullName>
        <ecNumber evidence="6">2.1.2.5</ecNumber>
        <ecNumber evidence="7">4.3.1.4</ecNumber>
    </recommendedName>
    <alternativeName>
        <fullName evidence="19">Formiminotransferase-cyclodeaminase</fullName>
    </alternativeName>
</protein>
<dbReference type="EMBL" id="BRXX01000125">
    <property type="protein sequence ID" value="GMH92200.1"/>
    <property type="molecule type" value="Genomic_DNA"/>
</dbReference>
<keyword evidence="13" id="KW-0333">Golgi apparatus</keyword>
<evidence type="ECO:0000256" key="18">
    <source>
        <dbReference type="ARBA" id="ARBA00025915"/>
    </source>
</evidence>
<dbReference type="Proteomes" id="UP001165160">
    <property type="component" value="Unassembled WGS sequence"/>
</dbReference>
<evidence type="ECO:0000256" key="7">
    <source>
        <dbReference type="ARBA" id="ARBA00012998"/>
    </source>
</evidence>
<comment type="subunit">
    <text evidence="18">Homooctamer, including four polyglutamate binding sites. The subunits are arranged as a tetramer of dimers, and form a planar ring-shaped structure.</text>
</comment>
<dbReference type="InterPro" id="IPR022384">
    <property type="entry name" value="FormiminoTrfase_cat_dom_sf"/>
</dbReference>
<reference evidence="23" key="1">
    <citation type="journal article" date="2023" name="Commun. Biol.">
        <title>Genome analysis of Parmales, the sister group of diatoms, reveals the evolutionary specialization of diatoms from phago-mixotrophs to photoautotrophs.</title>
        <authorList>
            <person name="Ban H."/>
            <person name="Sato S."/>
            <person name="Yoshikawa S."/>
            <person name="Yamada K."/>
            <person name="Nakamura Y."/>
            <person name="Ichinomiya M."/>
            <person name="Sato N."/>
            <person name="Blanc-Mathieu R."/>
            <person name="Endo H."/>
            <person name="Kuwata A."/>
            <person name="Ogata H."/>
        </authorList>
    </citation>
    <scope>NUCLEOTIDE SEQUENCE [LARGE SCALE GENOMIC DNA]</scope>
    <source>
        <strain evidence="23">NIES 3699</strain>
    </source>
</reference>
<dbReference type="NCBIfam" id="TIGR02024">
    <property type="entry name" value="FtcD"/>
    <property type="match status" value="1"/>
</dbReference>
<sequence length="540" mass="59641">MTSLIECVPNFSEGRDMKIIDAIKDAISNTAGCTILDVDPGSSTNRTVYTFVGDKESVIEGAFNAAKVAKDLIDMSKHSGAHPRFGAMDVCPFIPVRNATMADCANCAKKLGRRLGEELKIPIFLYEEASEKDYRKKLPDIRQKAMGEYEGIKDNIGKEGWAPDFGPAEFVSSWGATAVGARKFLIAYNINLLGTKEQANRIAFNVREKGRGPDKPGRFKNVAGIGWYVDEYNLAQISVNCTDFNITNIHTVYESCKDDARDMNLAVVGSELVGLVPLQCVLDIAEFYIKKENLFIVDERQKVALVVERLGLNSVNRFDPNERIIDYKCKLEDPPLMSMTVKGFVEILGARTSAPGGGSASALVAAMGSGLGAMMGWMTYGSVKFAALDTQMRALIKPLHEATQELVYRIDADTDAFTDYMTAMRMAKDTDEEKALREEAMQKGLQSAIDVPLNTMKIADLCWDAMVELAKVGNVSSKSDLQVGARCLELGIWGCWKNVEINMKDITDQGYIERVSAEAKELWEKADKKCKEVLELLEAR</sequence>
<evidence type="ECO:0000313" key="22">
    <source>
        <dbReference type="EMBL" id="GMH92200.1"/>
    </source>
</evidence>
<comment type="caution">
    <text evidence="22">The sequence shown here is derived from an EMBL/GenBank/DDBJ whole genome shotgun (WGS) entry which is preliminary data.</text>
</comment>
<dbReference type="PANTHER" id="PTHR12234:SF0">
    <property type="entry name" value="FORMIMIDOYLTRANSFERASE-CYCLODEAMINASE"/>
    <property type="match status" value="1"/>
</dbReference>
<dbReference type="GO" id="GO:0005814">
    <property type="term" value="C:centriole"/>
    <property type="evidence" value="ECO:0007669"/>
    <property type="project" value="UniProtKB-SubCell"/>
</dbReference>
<evidence type="ECO:0000256" key="15">
    <source>
        <dbReference type="ARBA" id="ARBA00023239"/>
    </source>
</evidence>
<keyword evidence="12" id="KW-0290">Folate-binding</keyword>
<organism evidence="22 23">
    <name type="scientific">Triparma verrucosa</name>
    <dbReference type="NCBI Taxonomy" id="1606542"/>
    <lineage>
        <taxon>Eukaryota</taxon>
        <taxon>Sar</taxon>
        <taxon>Stramenopiles</taxon>
        <taxon>Ochrophyta</taxon>
        <taxon>Bolidophyceae</taxon>
        <taxon>Parmales</taxon>
        <taxon>Triparmaceae</taxon>
        <taxon>Triparma</taxon>
    </lineage>
</organism>